<sequence>MRMGRIGVSSSPVLSWQPSESRAREVLGNPCKRCSTYLKMSQAIIVSCHNSHHGPGVLRNLTTDSNSNGTDSRPQVVVMETAPVRGKPAVLLKATEDISFRCCSCTYVTRDQHGIVSHLVAHGDEQFKSDHPSMSSSSRSKVPSNTQKHKSDKLFIGANCVPEAFARNFRSEKA</sequence>
<proteinExistence type="evidence at transcript level"/>
<feature type="compositionally biased region" description="Low complexity" evidence="1">
    <location>
        <begin position="132"/>
        <end position="144"/>
    </location>
</feature>
<dbReference type="AlphaFoldDB" id="V5GK52"/>
<accession>V5GK52</accession>
<organism evidence="2">
    <name type="scientific">Ixodes ricinus</name>
    <name type="common">Common tick</name>
    <name type="synonym">Acarus ricinus</name>
    <dbReference type="NCBI Taxonomy" id="34613"/>
    <lineage>
        <taxon>Eukaryota</taxon>
        <taxon>Metazoa</taxon>
        <taxon>Ecdysozoa</taxon>
        <taxon>Arthropoda</taxon>
        <taxon>Chelicerata</taxon>
        <taxon>Arachnida</taxon>
        <taxon>Acari</taxon>
        <taxon>Parasitiformes</taxon>
        <taxon>Ixodida</taxon>
        <taxon>Ixodoidea</taxon>
        <taxon>Ixodidae</taxon>
        <taxon>Ixodinae</taxon>
        <taxon>Ixodes</taxon>
    </lineage>
</organism>
<protein>
    <recommendedName>
        <fullName evidence="3">C2H2-type domain-containing protein</fullName>
    </recommendedName>
</protein>
<evidence type="ECO:0000313" key="2">
    <source>
        <dbReference type="EMBL" id="JAB70670.1"/>
    </source>
</evidence>
<evidence type="ECO:0008006" key="3">
    <source>
        <dbReference type="Google" id="ProtNLM"/>
    </source>
</evidence>
<evidence type="ECO:0000256" key="1">
    <source>
        <dbReference type="SAM" id="MobiDB-lite"/>
    </source>
</evidence>
<name>V5GK52_IXORI</name>
<dbReference type="EMBL" id="GANP01013798">
    <property type="protein sequence ID" value="JAB70670.1"/>
    <property type="molecule type" value="mRNA"/>
</dbReference>
<feature type="region of interest" description="Disordered" evidence="1">
    <location>
        <begin position="126"/>
        <end position="153"/>
    </location>
</feature>
<reference evidence="2" key="1">
    <citation type="journal article" date="2015" name="Sci. Rep.">
        <title>Tissue- and time-dependent transcription in Ixodes ricinus salivary glands and midguts when blood feeding on the vertebrate host.</title>
        <authorList>
            <person name="Kotsyfakis M."/>
            <person name="Schwarz A."/>
            <person name="Erhart J."/>
            <person name="Ribeiro J.M."/>
        </authorList>
    </citation>
    <scope>NUCLEOTIDE SEQUENCE</scope>
    <source>
        <tissue evidence="2">Salivary gland and midgut</tissue>
    </source>
</reference>